<dbReference type="FunFam" id="2.40.50.140:FF:000010">
    <property type="entry name" value="Transcription termination factor Rho"/>
    <property type="match status" value="1"/>
</dbReference>
<gene>
    <name evidence="9" type="primary">rho</name>
    <name evidence="13" type="ORF">B5K06_18810</name>
</gene>
<dbReference type="PANTHER" id="PTHR46425:SF1">
    <property type="entry name" value="TRANSCRIPTION TERMINATION FACTOR RHO"/>
    <property type="match status" value="1"/>
</dbReference>
<dbReference type="GO" id="GO:0016787">
    <property type="term" value="F:hydrolase activity"/>
    <property type="evidence" value="ECO:0007669"/>
    <property type="project" value="UniProtKB-KW"/>
</dbReference>
<evidence type="ECO:0000256" key="9">
    <source>
        <dbReference type="HAMAP-Rule" id="MF_01884"/>
    </source>
</evidence>
<dbReference type="SMART" id="SM00382">
    <property type="entry name" value="AAA"/>
    <property type="match status" value="1"/>
</dbReference>
<dbReference type="Pfam" id="PF07498">
    <property type="entry name" value="Rho_N"/>
    <property type="match status" value="1"/>
</dbReference>
<keyword evidence="3 9" id="KW-0378">Hydrolase</keyword>
<reference evidence="13 14" key="1">
    <citation type="submission" date="2017-03" db="EMBL/GenBank/DDBJ databases">
        <title>Genome analysis of Rhizobial strains effectives or ineffectives for nitrogen fixation isolated from bean seeds.</title>
        <authorList>
            <person name="Peralta H."/>
            <person name="Aguilar-Vera A."/>
            <person name="Mora Y."/>
            <person name="Vargas-Lagunas C."/>
            <person name="Girard L."/>
            <person name="Mora J."/>
        </authorList>
    </citation>
    <scope>NUCLEOTIDE SEQUENCE [LARGE SCALE GENOMIC DNA]</scope>
    <source>
        <strain evidence="13 14">CCGM3</strain>
    </source>
</reference>
<proteinExistence type="inferred from homology"/>
<dbReference type="NCBIfam" id="NF006886">
    <property type="entry name" value="PRK09376.1"/>
    <property type="match status" value="1"/>
</dbReference>
<dbReference type="CDD" id="cd01128">
    <property type="entry name" value="rho_factor_C"/>
    <property type="match status" value="1"/>
</dbReference>
<keyword evidence="7 9" id="KW-0805">Transcription regulation</keyword>
<organism evidence="13 14">
    <name type="scientific">Rhizobium grahamii</name>
    <dbReference type="NCBI Taxonomy" id="1120045"/>
    <lineage>
        <taxon>Bacteria</taxon>
        <taxon>Pseudomonadati</taxon>
        <taxon>Pseudomonadota</taxon>
        <taxon>Alphaproteobacteria</taxon>
        <taxon>Hyphomicrobiales</taxon>
        <taxon>Rhizobiaceae</taxon>
        <taxon>Rhizobium/Agrobacterium group</taxon>
        <taxon>Rhizobium</taxon>
    </lineage>
</organism>
<dbReference type="FunFam" id="3.40.50.300:FF:000072">
    <property type="entry name" value="Transcription termination factor Rho"/>
    <property type="match status" value="1"/>
</dbReference>
<keyword evidence="5 9" id="KW-0067">ATP-binding</keyword>
<evidence type="ECO:0000256" key="8">
    <source>
        <dbReference type="ARBA" id="ARBA00023163"/>
    </source>
</evidence>
<dbReference type="Gene3D" id="2.40.50.140">
    <property type="entry name" value="Nucleic acid-binding proteins"/>
    <property type="match status" value="1"/>
</dbReference>
<dbReference type="InterPro" id="IPR011129">
    <property type="entry name" value="CSD"/>
</dbReference>
<dbReference type="CDD" id="cd04459">
    <property type="entry name" value="Rho_CSD"/>
    <property type="match status" value="1"/>
</dbReference>
<keyword evidence="6 9" id="KW-0694">RNA-binding</keyword>
<comment type="function">
    <text evidence="9">Facilitates transcription termination by a mechanism that involves Rho binding to the nascent RNA, activation of Rho's RNA-dependent ATPase activity, and release of the mRNA from the DNA template.</text>
</comment>
<evidence type="ECO:0000259" key="12">
    <source>
        <dbReference type="PROSITE" id="PS51856"/>
    </source>
</evidence>
<feature type="binding site" evidence="9">
    <location>
        <position position="212"/>
    </location>
    <ligand>
        <name>ATP</name>
        <dbReference type="ChEBI" id="CHEBI:30616"/>
    </ligand>
</feature>
<sequence length="418" mass="46663">MKLQELKSKSPTDLLAFAESLEVENASTMRKQELMFAILKVLASQDVEIIGEGVVEVLQDGFGFLRSANANYLPGPDDIYISPSQIRRFSLKTGDTVEGPIRGPKEGERYFALLKVNTINFDDPEKIRHKVHFDNLTPLYPNERFKMELEVPTSKDLSPRVIDLVAPLGKGQRGLIVAPPRTGKTVLLQNIAHSITANHPECYLIVLLIDERPEEVTDMQRSVRGEVISSTFDEPAVRHVQVAEMVIEKAKRLVEHGRDVVILLDSITRLGRAYNTVVPSSGKVLTGGVDANALQRPKRFFGAARNIEEGGSLTIIATALIDTGSRMDEVIFEEFKGTGNSEIVLDRKVADKRIFPAMDILKSGTRKEDLLVPRQDLQKIFVLRRILAPMGTTDAIEFLIDKLKQTKNNPDFFDSMNT</sequence>
<dbReference type="InterPro" id="IPR011113">
    <property type="entry name" value="Rho_RNA-bd"/>
</dbReference>
<dbReference type="InterPro" id="IPR003593">
    <property type="entry name" value="AAA+_ATPase"/>
</dbReference>
<evidence type="ECO:0000256" key="4">
    <source>
        <dbReference type="ARBA" id="ARBA00022806"/>
    </source>
</evidence>
<dbReference type="GO" id="GO:0004386">
    <property type="term" value="F:helicase activity"/>
    <property type="evidence" value="ECO:0007669"/>
    <property type="project" value="UniProtKB-UniRule"/>
</dbReference>
<evidence type="ECO:0000256" key="5">
    <source>
        <dbReference type="ARBA" id="ARBA00022840"/>
    </source>
</evidence>
<dbReference type="PANTHER" id="PTHR46425">
    <property type="entry name" value="TRANSCRIPTION TERMINATION FACTOR RHO"/>
    <property type="match status" value="1"/>
</dbReference>
<dbReference type="InterPro" id="IPR036269">
    <property type="entry name" value="Rho_N_sf"/>
</dbReference>
<evidence type="ECO:0000256" key="2">
    <source>
        <dbReference type="ARBA" id="ARBA00022741"/>
    </source>
</evidence>
<dbReference type="Gene3D" id="1.10.720.10">
    <property type="match status" value="1"/>
</dbReference>
<feature type="binding site" evidence="9">
    <location>
        <begin position="169"/>
        <end position="174"/>
    </location>
    <ligand>
        <name>ATP</name>
        <dbReference type="ChEBI" id="CHEBI:30616"/>
    </ligand>
</feature>
<dbReference type="InterPro" id="IPR041703">
    <property type="entry name" value="Rho_factor_ATP-bd"/>
</dbReference>
<dbReference type="EMBL" id="NAAC01000017">
    <property type="protein sequence ID" value="RDJ09904.1"/>
    <property type="molecule type" value="Genomic_DNA"/>
</dbReference>
<dbReference type="GO" id="GO:0003723">
    <property type="term" value="F:RNA binding"/>
    <property type="evidence" value="ECO:0007669"/>
    <property type="project" value="UniProtKB-UniRule"/>
</dbReference>
<name>A0A370KMZ7_9HYPH</name>
<evidence type="ECO:0000256" key="10">
    <source>
        <dbReference type="NCBIfam" id="TIGR00767"/>
    </source>
</evidence>
<dbReference type="SUPFAM" id="SSF50249">
    <property type="entry name" value="Nucleic acid-binding proteins"/>
    <property type="match status" value="1"/>
</dbReference>
<accession>A0A370KMZ7</accession>
<comment type="caution">
    <text evidence="9">Lacks conserved residue(s) required for the propagation of feature annotation.</text>
</comment>
<comment type="caution">
    <text evidence="13">The sequence shown here is derived from an EMBL/GenBank/DDBJ whole genome shotgun (WGS) entry which is preliminary data.</text>
</comment>
<keyword evidence="4 9" id="KW-0347">Helicase</keyword>
<dbReference type="Pfam" id="PF07497">
    <property type="entry name" value="Rho_RNA_bind"/>
    <property type="match status" value="1"/>
</dbReference>
<feature type="domain" description="Rho RNA-BD" evidence="12">
    <location>
        <begin position="48"/>
        <end position="123"/>
    </location>
</feature>
<dbReference type="SUPFAM" id="SSF68912">
    <property type="entry name" value="Rho N-terminal domain-like"/>
    <property type="match status" value="1"/>
</dbReference>
<evidence type="ECO:0000256" key="7">
    <source>
        <dbReference type="ARBA" id="ARBA00023015"/>
    </source>
</evidence>
<comment type="similarity">
    <text evidence="9 11">Belongs to the Rho family.</text>
</comment>
<dbReference type="EC" id="3.6.4.-" evidence="9 10"/>
<evidence type="ECO:0000256" key="1">
    <source>
        <dbReference type="ARBA" id="ARBA00022472"/>
    </source>
</evidence>
<evidence type="ECO:0000256" key="6">
    <source>
        <dbReference type="ARBA" id="ARBA00022884"/>
    </source>
</evidence>
<dbReference type="InterPro" id="IPR011112">
    <property type="entry name" value="Rho-like_N"/>
</dbReference>
<dbReference type="InterPro" id="IPR027417">
    <property type="entry name" value="P-loop_NTPase"/>
</dbReference>
<dbReference type="Proteomes" id="UP000254939">
    <property type="component" value="Unassembled WGS sequence"/>
</dbReference>
<evidence type="ECO:0000313" key="14">
    <source>
        <dbReference type="Proteomes" id="UP000254939"/>
    </source>
</evidence>
<evidence type="ECO:0000256" key="3">
    <source>
        <dbReference type="ARBA" id="ARBA00022801"/>
    </source>
</evidence>
<protein>
    <recommendedName>
        <fullName evidence="9 10">Transcription termination factor Rho</fullName>
        <ecNumber evidence="9 10">3.6.4.-</ecNumber>
    </recommendedName>
    <alternativeName>
        <fullName evidence="9">ATP-dependent helicase Rho</fullName>
    </alternativeName>
</protein>
<keyword evidence="8 9" id="KW-0804">Transcription</keyword>
<dbReference type="GO" id="GO:0006353">
    <property type="term" value="P:DNA-templated transcription termination"/>
    <property type="evidence" value="ECO:0007669"/>
    <property type="project" value="UniProtKB-UniRule"/>
</dbReference>
<evidence type="ECO:0000313" key="13">
    <source>
        <dbReference type="EMBL" id="RDJ09904.1"/>
    </source>
</evidence>
<dbReference type="Pfam" id="PF00006">
    <property type="entry name" value="ATP-synt_ab"/>
    <property type="match status" value="1"/>
</dbReference>
<dbReference type="InterPro" id="IPR000194">
    <property type="entry name" value="ATPase_F1/V1/A1_a/bsu_nucl-bd"/>
</dbReference>
<dbReference type="SMART" id="SM00357">
    <property type="entry name" value="CSP"/>
    <property type="match status" value="1"/>
</dbReference>
<comment type="subunit">
    <text evidence="9">Homohexamer. The homohexamer assembles into an open ring structure.</text>
</comment>
<dbReference type="GO" id="GO:0005829">
    <property type="term" value="C:cytosol"/>
    <property type="evidence" value="ECO:0007669"/>
    <property type="project" value="UniProtKB-ARBA"/>
</dbReference>
<dbReference type="InterPro" id="IPR012340">
    <property type="entry name" value="NA-bd_OB-fold"/>
</dbReference>
<keyword evidence="2 9" id="KW-0547">Nucleotide-binding</keyword>
<dbReference type="SMART" id="SM00959">
    <property type="entry name" value="Rho_N"/>
    <property type="match status" value="1"/>
</dbReference>
<dbReference type="InterPro" id="IPR004665">
    <property type="entry name" value="Term_rho"/>
</dbReference>
<dbReference type="GO" id="GO:0008186">
    <property type="term" value="F:ATP-dependent activity, acting on RNA"/>
    <property type="evidence" value="ECO:0007669"/>
    <property type="project" value="UniProtKB-UniRule"/>
</dbReference>
<evidence type="ECO:0000256" key="11">
    <source>
        <dbReference type="PROSITE-ProRule" id="PRU01203"/>
    </source>
</evidence>
<keyword evidence="1 9" id="KW-0806">Transcription termination</keyword>
<dbReference type="HAMAP" id="MF_01884">
    <property type="entry name" value="Rho"/>
    <property type="match status" value="1"/>
</dbReference>
<dbReference type="PROSITE" id="PS51856">
    <property type="entry name" value="RHO_RNA_BD"/>
    <property type="match status" value="1"/>
</dbReference>
<dbReference type="SUPFAM" id="SSF52540">
    <property type="entry name" value="P-loop containing nucleoside triphosphate hydrolases"/>
    <property type="match status" value="1"/>
</dbReference>
<dbReference type="AlphaFoldDB" id="A0A370KMZ7"/>
<dbReference type="NCBIfam" id="TIGR00767">
    <property type="entry name" value="rho"/>
    <property type="match status" value="1"/>
</dbReference>
<dbReference type="Gene3D" id="3.40.50.300">
    <property type="entry name" value="P-loop containing nucleotide triphosphate hydrolases"/>
    <property type="match status" value="1"/>
</dbReference>
<dbReference type="GO" id="GO:0005524">
    <property type="term" value="F:ATP binding"/>
    <property type="evidence" value="ECO:0007669"/>
    <property type="project" value="UniProtKB-UniRule"/>
</dbReference>
<feature type="binding site" evidence="9">
    <location>
        <begin position="181"/>
        <end position="186"/>
    </location>
    <ligand>
        <name>ATP</name>
        <dbReference type="ChEBI" id="CHEBI:30616"/>
    </ligand>
</feature>